<organism evidence="2">
    <name type="scientific">Rhizophagus irregularis (strain DAOM 181602 / DAOM 197198 / MUCL 43194)</name>
    <name type="common">Arbuscular mycorrhizal fungus</name>
    <name type="synonym">Glomus intraradices</name>
    <dbReference type="NCBI Taxonomy" id="747089"/>
    <lineage>
        <taxon>Eukaryota</taxon>
        <taxon>Fungi</taxon>
        <taxon>Fungi incertae sedis</taxon>
        <taxon>Mucoromycota</taxon>
        <taxon>Glomeromycotina</taxon>
        <taxon>Glomeromycetes</taxon>
        <taxon>Glomerales</taxon>
        <taxon>Glomeraceae</taxon>
        <taxon>Rhizophagus</taxon>
    </lineage>
</organism>
<proteinExistence type="predicted"/>
<reference evidence="2" key="1">
    <citation type="submission" date="2013-07" db="EMBL/GenBank/DDBJ databases">
        <title>The genome of an arbuscular mycorrhizal fungus provides insights into the evolution of the oldest plant symbiosis.</title>
        <authorList>
            <consortium name="DOE Joint Genome Institute"/>
            <person name="Tisserant E."/>
            <person name="Malbreil M."/>
            <person name="Kuo A."/>
            <person name="Kohler A."/>
            <person name="Symeonidi A."/>
            <person name="Balestrini R."/>
            <person name="Charron P."/>
            <person name="Duensing N."/>
            <person name="Frei-dit-Frey N."/>
            <person name="Gianinazzi-Pearson V."/>
            <person name="Gilbert B."/>
            <person name="Handa Y."/>
            <person name="Hijri M."/>
            <person name="Kaul R."/>
            <person name="Kawaguchi M."/>
            <person name="Krajinski F."/>
            <person name="Lammers P."/>
            <person name="Lapierre D."/>
            <person name="Masclaux F.G."/>
            <person name="Murat C."/>
            <person name="Morin E."/>
            <person name="Ndikumana S."/>
            <person name="Pagni M."/>
            <person name="Petitpierre D."/>
            <person name="Requena N."/>
            <person name="Rosikiewicz P."/>
            <person name="Riley R."/>
            <person name="Saito K."/>
            <person name="San Clemente H."/>
            <person name="Shapiro H."/>
            <person name="van Tuinen D."/>
            <person name="Becard G."/>
            <person name="Bonfante P."/>
            <person name="Paszkowski U."/>
            <person name="Shachar-Hill Y."/>
            <person name="Young J.P."/>
            <person name="Sanders I.R."/>
            <person name="Henrissat B."/>
            <person name="Rensing S.A."/>
            <person name="Grigoriev I.V."/>
            <person name="Corradi N."/>
            <person name="Roux C."/>
            <person name="Martin F."/>
        </authorList>
    </citation>
    <scope>NUCLEOTIDE SEQUENCE</scope>
    <source>
        <strain evidence="2">DAOM 197198</strain>
    </source>
</reference>
<keyword evidence="1" id="KW-0175">Coiled coil</keyword>
<name>U9SQ79_RHIID</name>
<feature type="coiled-coil region" evidence="1">
    <location>
        <begin position="175"/>
        <end position="349"/>
    </location>
</feature>
<dbReference type="AlphaFoldDB" id="U9SQ79"/>
<feature type="non-terminal residue" evidence="2">
    <location>
        <position position="386"/>
    </location>
</feature>
<dbReference type="EMBL" id="KI299740">
    <property type="protein sequence ID" value="ERZ97281.1"/>
    <property type="molecule type" value="Genomic_DNA"/>
</dbReference>
<dbReference type="HOGENOM" id="CLU_716801_0_0_1"/>
<sequence length="386" mass="45115">MMNNRNVKPDIDNVEIAICVLNSGHEKSKIDISGKSLDISKNKQLTEIDCSQNKLISLDLITANCNQLNELKLPVSNDLKLEYLNLLDNSFSQNLDCFNQLFNLKELLIGNIDGDRIQLGIYNQFHEFGLEFLPDSIKNFRCLADQRAEAKVKKIYEQLEEYTLSPIEAFQVKEKEALQNQFKQVEELTSSAKLKEFEKEESSLIAEEEDLLVKNKSLEQERKNLEQETDDLKQLVKELNAKLEQKEVDYQQAKQQLEEKEEMLKSFTEEKLENFTTEKLMYKKNFSKSGTSGLRKQMNDLKREIHSLQSQAIKAREIENELEEVKRNKNRLQNEKVQQQSIVEYLQKEQTILRDNIKNLDTKLRDKVGFINNLEQQSSQQIEELQ</sequence>
<dbReference type="eggNOG" id="ENOG502SFXJ">
    <property type="taxonomic scope" value="Eukaryota"/>
</dbReference>
<dbReference type="SUPFAM" id="SSF52058">
    <property type="entry name" value="L domain-like"/>
    <property type="match status" value="1"/>
</dbReference>
<gene>
    <name evidence="2" type="ORF">GLOINDRAFT_89068</name>
</gene>
<evidence type="ECO:0000313" key="2">
    <source>
        <dbReference type="EMBL" id="ERZ97281.1"/>
    </source>
</evidence>
<accession>U9SQ79</accession>
<evidence type="ECO:0000256" key="1">
    <source>
        <dbReference type="SAM" id="Coils"/>
    </source>
</evidence>
<protein>
    <submittedName>
        <fullName evidence="2">Uncharacterized protein</fullName>
    </submittedName>
</protein>